<evidence type="ECO:0000313" key="4">
    <source>
        <dbReference type="Proteomes" id="UP000287033"/>
    </source>
</evidence>
<comment type="caution">
    <text evidence="3">The sequence shown here is derived from an EMBL/GenBank/DDBJ whole genome shotgun (WGS) entry which is preliminary data.</text>
</comment>
<sequence length="449" mass="51770">MASFHTLLRTEIGKFEKHVRDCRDAFDLGTLSQFLTALTEPDTGSVDSVQQVRQLARQRGNNKLLCKGSSCDASDYASWLCTYIDYLRALKETFDDKVIIPLCEELYVNEDTGSQRVHSDSSNCSSSLSSQTSSQQERVSESCLMGQQAMRMDSIPKIAKELFNVRRKWALLLTSDTIRTEYFTSQNITDLHRTDTPKHLNKILRLVPDIYCKCLLTADLARQWLQLHECRYGRVTLPVPVTDSNGQRTGTQSLDKGKGLAVFEEAQGMVARKKEKQLHPMPKVSSEELDDLNNEKVRLRVGDEDLHSLVRREEHVRNLERLTQKSGFRVHELQLQLKQVKQEMELIHRRQEAEGGNNGRPHTNLRLIEELERKLRLEKYKYRILQGDWLLQLEIEPYVIRHMELVSQEIQQHSGKTHMENNQRNWRSVVLYICGWDKGCWGSGDAAGS</sequence>
<gene>
    <name evidence="3" type="ORF">chiPu_0022459</name>
</gene>
<feature type="coiled-coil region" evidence="1">
    <location>
        <begin position="330"/>
        <end position="388"/>
    </location>
</feature>
<protein>
    <submittedName>
        <fullName evidence="3">Uncharacterized protein</fullName>
    </submittedName>
</protein>
<dbReference type="OMA" id="ARCTQYF"/>
<feature type="compositionally biased region" description="Low complexity" evidence="2">
    <location>
        <begin position="120"/>
        <end position="136"/>
    </location>
</feature>
<evidence type="ECO:0000313" key="3">
    <source>
        <dbReference type="EMBL" id="GCC16971.1"/>
    </source>
</evidence>
<dbReference type="PANTHER" id="PTHR35838">
    <property type="entry name" value="CHROMOSOME 21, WHOLE GENOME SHOTGUN SEQUENCE"/>
    <property type="match status" value="1"/>
</dbReference>
<dbReference type="Proteomes" id="UP000287033">
    <property type="component" value="Unassembled WGS sequence"/>
</dbReference>
<feature type="region of interest" description="Disordered" evidence="2">
    <location>
        <begin position="114"/>
        <end position="138"/>
    </location>
</feature>
<dbReference type="EMBL" id="BEZZ01007988">
    <property type="protein sequence ID" value="GCC16971.1"/>
    <property type="molecule type" value="Genomic_DNA"/>
</dbReference>
<organism evidence="3 4">
    <name type="scientific">Chiloscyllium punctatum</name>
    <name type="common">Brownbanded bambooshark</name>
    <name type="synonym">Hemiscyllium punctatum</name>
    <dbReference type="NCBI Taxonomy" id="137246"/>
    <lineage>
        <taxon>Eukaryota</taxon>
        <taxon>Metazoa</taxon>
        <taxon>Chordata</taxon>
        <taxon>Craniata</taxon>
        <taxon>Vertebrata</taxon>
        <taxon>Chondrichthyes</taxon>
        <taxon>Elasmobranchii</taxon>
        <taxon>Galeomorphii</taxon>
        <taxon>Galeoidea</taxon>
        <taxon>Orectolobiformes</taxon>
        <taxon>Hemiscylliidae</taxon>
        <taxon>Chiloscyllium</taxon>
    </lineage>
</organism>
<reference evidence="3 4" key="1">
    <citation type="journal article" date="2018" name="Nat. Ecol. Evol.">
        <title>Shark genomes provide insights into elasmobranch evolution and the origin of vertebrates.</title>
        <authorList>
            <person name="Hara Y"/>
            <person name="Yamaguchi K"/>
            <person name="Onimaru K"/>
            <person name="Kadota M"/>
            <person name="Koyanagi M"/>
            <person name="Keeley SD"/>
            <person name="Tatsumi K"/>
            <person name="Tanaka K"/>
            <person name="Motone F"/>
            <person name="Kageyama Y"/>
            <person name="Nozu R"/>
            <person name="Adachi N"/>
            <person name="Nishimura O"/>
            <person name="Nakagawa R"/>
            <person name="Tanegashima C"/>
            <person name="Kiyatake I"/>
            <person name="Matsumoto R"/>
            <person name="Murakumo K"/>
            <person name="Nishida K"/>
            <person name="Terakita A"/>
            <person name="Kuratani S"/>
            <person name="Sato K"/>
            <person name="Hyodo S Kuraku.S."/>
        </authorList>
    </citation>
    <scope>NUCLEOTIDE SEQUENCE [LARGE SCALE GENOMIC DNA]</scope>
</reference>
<keyword evidence="1" id="KW-0175">Coiled coil</keyword>
<evidence type="ECO:0000256" key="1">
    <source>
        <dbReference type="SAM" id="Coils"/>
    </source>
</evidence>
<evidence type="ECO:0000256" key="2">
    <source>
        <dbReference type="SAM" id="MobiDB-lite"/>
    </source>
</evidence>
<dbReference type="AlphaFoldDB" id="A0A401RFP4"/>
<proteinExistence type="predicted"/>
<keyword evidence="4" id="KW-1185">Reference proteome</keyword>
<accession>A0A401RFP4</accession>
<dbReference type="PANTHER" id="PTHR35838:SF1">
    <property type="entry name" value="TRICHOHYALIN-LIKE"/>
    <property type="match status" value="1"/>
</dbReference>
<name>A0A401RFP4_CHIPU</name>
<dbReference type="OrthoDB" id="9949627at2759"/>